<sequence>MSLCVWLEGQSQNVLFQEATGLPWFFFLLKTFRFSARKFLCLYVHNNWCTSSRVINRYCCPDLEVMTVMCRPFYLPRELTVVIFTAVYIPPNANISTALAYLHITINKQLKTYPDGAHIITGDFIRHA</sequence>
<dbReference type="EMBL" id="IACL01048632">
    <property type="protein sequence ID" value="LAB06026.1"/>
    <property type="molecule type" value="Transcribed_RNA"/>
</dbReference>
<organism evidence="1">
    <name type="scientific">Micrurus paraensis</name>
    <dbReference type="NCBI Taxonomy" id="1970185"/>
    <lineage>
        <taxon>Eukaryota</taxon>
        <taxon>Metazoa</taxon>
        <taxon>Chordata</taxon>
        <taxon>Craniata</taxon>
        <taxon>Vertebrata</taxon>
        <taxon>Euteleostomi</taxon>
        <taxon>Lepidosauria</taxon>
        <taxon>Squamata</taxon>
        <taxon>Bifurcata</taxon>
        <taxon>Unidentata</taxon>
        <taxon>Episquamata</taxon>
        <taxon>Toxicofera</taxon>
        <taxon>Serpentes</taxon>
        <taxon>Colubroidea</taxon>
        <taxon>Elapidae</taxon>
        <taxon>Elapinae</taxon>
        <taxon>Micrurus</taxon>
    </lineage>
</organism>
<dbReference type="AlphaFoldDB" id="A0A2D4KBE1"/>
<dbReference type="PANTHER" id="PTHR47510">
    <property type="entry name" value="REVERSE TRANSCRIPTASE DOMAIN-CONTAINING PROTEIN"/>
    <property type="match status" value="1"/>
</dbReference>
<protein>
    <submittedName>
        <fullName evidence="1">Uncharacterized protein</fullName>
    </submittedName>
</protein>
<dbReference type="PANTHER" id="PTHR47510:SF3">
    <property type="entry name" value="ENDO_EXONUCLEASE_PHOSPHATASE DOMAIN-CONTAINING PROTEIN"/>
    <property type="match status" value="1"/>
</dbReference>
<name>A0A2D4KBE1_9SAUR</name>
<accession>A0A2D4KBE1</accession>
<reference evidence="1" key="1">
    <citation type="submission" date="2017-07" db="EMBL/GenBank/DDBJ databases">
        <authorList>
            <person name="Mikheyev A."/>
            <person name="Grau M."/>
        </authorList>
    </citation>
    <scope>NUCLEOTIDE SEQUENCE</scope>
    <source>
        <tissue evidence="1">Venom_gland</tissue>
    </source>
</reference>
<evidence type="ECO:0000313" key="1">
    <source>
        <dbReference type="EMBL" id="LAB06026.1"/>
    </source>
</evidence>
<proteinExistence type="predicted"/>
<reference evidence="1" key="2">
    <citation type="submission" date="2017-11" db="EMBL/GenBank/DDBJ databases">
        <title>Coralsnake Venomics: Analyses of Venom Gland Transcriptomes and Proteomes of Six Brazilian Taxa.</title>
        <authorList>
            <person name="Aird S.D."/>
            <person name="Jorge da Silva N."/>
            <person name="Qiu L."/>
            <person name="Villar-Briones A."/>
            <person name="Aparecida-Saddi V."/>
            <person name="Campos-Telles M.P."/>
            <person name="Grau M."/>
            <person name="Mikheyev A.S."/>
        </authorList>
    </citation>
    <scope>NUCLEOTIDE SEQUENCE</scope>
    <source>
        <tissue evidence="1">Venom_gland</tissue>
    </source>
</reference>